<keyword evidence="1" id="KW-0853">WD repeat</keyword>
<dbReference type="InterPro" id="IPR001680">
    <property type="entry name" value="WD40_rpt"/>
</dbReference>
<dbReference type="AlphaFoldDB" id="A0A3P6TMF4"/>
<name>A0A3P6TMF4_DIBLA</name>
<dbReference type="SUPFAM" id="SSF50978">
    <property type="entry name" value="WD40 repeat-like"/>
    <property type="match status" value="1"/>
</dbReference>
<dbReference type="PROSITE" id="PS50082">
    <property type="entry name" value="WD_REPEATS_2"/>
    <property type="match status" value="1"/>
</dbReference>
<dbReference type="PROSITE" id="PS50294">
    <property type="entry name" value="WD_REPEATS_REGION"/>
    <property type="match status" value="1"/>
</dbReference>
<dbReference type="GO" id="GO:0034388">
    <property type="term" value="C:Pwp2p-containing subcomplex of 90S preribosome"/>
    <property type="evidence" value="ECO:0007669"/>
    <property type="project" value="TreeGrafter"/>
</dbReference>
<dbReference type="InterPro" id="IPR036322">
    <property type="entry name" value="WD40_repeat_dom_sf"/>
</dbReference>
<dbReference type="Gene3D" id="2.130.10.10">
    <property type="entry name" value="YVTN repeat-like/Quinoprotein amine dehydrogenase"/>
    <property type="match status" value="1"/>
</dbReference>
<dbReference type="Pfam" id="PF00400">
    <property type="entry name" value="WD40"/>
    <property type="match status" value="1"/>
</dbReference>
<protein>
    <submittedName>
        <fullName evidence="2">Uncharacterized protein</fullName>
    </submittedName>
</protein>
<dbReference type="Proteomes" id="UP000281553">
    <property type="component" value="Unassembled WGS sequence"/>
</dbReference>
<dbReference type="GO" id="GO:0000028">
    <property type="term" value="P:ribosomal small subunit assembly"/>
    <property type="evidence" value="ECO:0007669"/>
    <property type="project" value="TreeGrafter"/>
</dbReference>
<organism evidence="2 3">
    <name type="scientific">Dibothriocephalus latus</name>
    <name type="common">Fish tapeworm</name>
    <name type="synonym">Diphyllobothrium latum</name>
    <dbReference type="NCBI Taxonomy" id="60516"/>
    <lineage>
        <taxon>Eukaryota</taxon>
        <taxon>Metazoa</taxon>
        <taxon>Spiralia</taxon>
        <taxon>Lophotrochozoa</taxon>
        <taxon>Platyhelminthes</taxon>
        <taxon>Cestoda</taxon>
        <taxon>Eucestoda</taxon>
        <taxon>Diphyllobothriidea</taxon>
        <taxon>Diphyllobothriidae</taxon>
        <taxon>Dibothriocephalus</taxon>
    </lineage>
</organism>
<reference evidence="2 3" key="1">
    <citation type="submission" date="2018-11" db="EMBL/GenBank/DDBJ databases">
        <authorList>
            <consortium name="Pathogen Informatics"/>
        </authorList>
    </citation>
    <scope>NUCLEOTIDE SEQUENCE [LARGE SCALE GENOMIC DNA]</scope>
</reference>
<keyword evidence="3" id="KW-1185">Reference proteome</keyword>
<dbReference type="InterPro" id="IPR027145">
    <property type="entry name" value="PWP2"/>
</dbReference>
<dbReference type="PANTHER" id="PTHR19858">
    <property type="entry name" value="WD40 REPEAT PROTEIN"/>
    <property type="match status" value="1"/>
</dbReference>
<dbReference type="GO" id="GO:0000462">
    <property type="term" value="P:maturation of SSU-rRNA from tricistronic rRNA transcript (SSU-rRNA, 5.8S rRNA, LSU-rRNA)"/>
    <property type="evidence" value="ECO:0007669"/>
    <property type="project" value="TreeGrafter"/>
</dbReference>
<feature type="repeat" description="WD" evidence="1">
    <location>
        <begin position="46"/>
        <end position="84"/>
    </location>
</feature>
<proteinExistence type="predicted"/>
<dbReference type="SMART" id="SM00320">
    <property type="entry name" value="WD40"/>
    <property type="match status" value="1"/>
</dbReference>
<dbReference type="OrthoDB" id="3142434at2759"/>
<dbReference type="EMBL" id="UYRU01045354">
    <property type="protein sequence ID" value="VDK89332.1"/>
    <property type="molecule type" value="Genomic_DNA"/>
</dbReference>
<sequence>MSVPNRGVQLASLAADPVGELAAAGALDAFEAYVWSVKTGLLLTVLTGHTAPVSSLEFNPGLEFYGGLELVTASWDGTVRTWSLADCEAAIDSKDVAGGTMTEVFTVPTDVVPAMGSLGPEIWNSREGEGGQRRSDYTPTPPPCFTVPLFAITKWLEGDFIYPASGIDHETASCTHTGEDILTTVLFLLPLHPAPPMHTTSTLLTQVTISAVAFLFAVAASLTLERAHPSLLALNEAPFGFDFLLTESGPTTPVVAGTRKVILPLLSSKCDVFLRLAQVPHRFGLQIFLFIPICTTYRHDGHELAVALLNATILFFDPTDGRQLGSIEGRHDLDVAQVGEDDLVTPYRAAKERYVLPSMMNDTA</sequence>
<gene>
    <name evidence="2" type="ORF">DILT_LOCUS4370</name>
</gene>
<dbReference type="GO" id="GO:0032040">
    <property type="term" value="C:small-subunit processome"/>
    <property type="evidence" value="ECO:0007669"/>
    <property type="project" value="TreeGrafter"/>
</dbReference>
<dbReference type="InterPro" id="IPR015943">
    <property type="entry name" value="WD40/YVTN_repeat-like_dom_sf"/>
</dbReference>
<evidence type="ECO:0000313" key="2">
    <source>
        <dbReference type="EMBL" id="VDK89332.1"/>
    </source>
</evidence>
<dbReference type="PANTHER" id="PTHR19858:SF0">
    <property type="entry name" value="PERIODIC TRYPTOPHAN PROTEIN 2 HOMOLOG"/>
    <property type="match status" value="1"/>
</dbReference>
<evidence type="ECO:0000313" key="3">
    <source>
        <dbReference type="Proteomes" id="UP000281553"/>
    </source>
</evidence>
<evidence type="ECO:0000256" key="1">
    <source>
        <dbReference type="PROSITE-ProRule" id="PRU00221"/>
    </source>
</evidence>
<accession>A0A3P6TMF4</accession>